<accession>A0A3B1E2F4</accession>
<gene>
    <name evidence="1" type="ORF">MNBD_PLANCTO02-597</name>
</gene>
<protein>
    <submittedName>
        <fullName evidence="1">Uncharacterized protein</fullName>
    </submittedName>
</protein>
<evidence type="ECO:0000313" key="1">
    <source>
        <dbReference type="EMBL" id="VAX36087.1"/>
    </source>
</evidence>
<proteinExistence type="predicted"/>
<dbReference type="EMBL" id="UOGL01000031">
    <property type="protein sequence ID" value="VAX36087.1"/>
    <property type="molecule type" value="Genomic_DNA"/>
</dbReference>
<dbReference type="AlphaFoldDB" id="A0A3B1E2F4"/>
<name>A0A3B1E2F4_9ZZZZ</name>
<reference evidence="1" key="1">
    <citation type="submission" date="2018-06" db="EMBL/GenBank/DDBJ databases">
        <authorList>
            <person name="Zhirakovskaya E."/>
        </authorList>
    </citation>
    <scope>NUCLEOTIDE SEQUENCE</scope>
</reference>
<sequence>MRAPIHHSIKNRVALIYQGKQANISRREYAATTELYTFQKPLPFLKNIKIQQRQHTLYKLGKNIQVCKNKIKIVYKSGTVK</sequence>
<organism evidence="1">
    <name type="scientific">hydrothermal vent metagenome</name>
    <dbReference type="NCBI Taxonomy" id="652676"/>
    <lineage>
        <taxon>unclassified sequences</taxon>
        <taxon>metagenomes</taxon>
        <taxon>ecological metagenomes</taxon>
    </lineage>
</organism>